<proteinExistence type="inferred from homology"/>
<keyword evidence="3 4" id="KW-0975">Bacterial flagellum</keyword>
<evidence type="ECO:0000256" key="3">
    <source>
        <dbReference type="ARBA" id="ARBA00023143"/>
    </source>
</evidence>
<dbReference type="eggNOG" id="COG1677">
    <property type="taxonomic scope" value="Bacteria"/>
</dbReference>
<keyword evidence="7" id="KW-1185">Reference proteome</keyword>
<keyword evidence="6" id="KW-0282">Flagellum</keyword>
<dbReference type="AlphaFoldDB" id="C6XNK3"/>
<reference evidence="7" key="1">
    <citation type="journal article" date="2011" name="J. Bacteriol.">
        <title>Genome sequences of eight morphologically diverse alphaproteobacteria.</title>
        <authorList>
            <consortium name="US DOE Joint Genome Institute"/>
            <person name="Brown P.J."/>
            <person name="Kysela D.T."/>
            <person name="Buechlein A."/>
            <person name="Hemmerich C."/>
            <person name="Brun Y.V."/>
        </authorList>
    </citation>
    <scope>NUCLEOTIDE SEQUENCE [LARGE SCALE GENOMIC DNA]</scope>
    <source>
        <strain evidence="7">ATCC 49814 / DSM 5838 / IFAM 1418</strain>
    </source>
</reference>
<protein>
    <recommendedName>
        <fullName evidence="4 5">Flagellar hook-basal body complex protein FliE</fullName>
    </recommendedName>
</protein>
<organism evidence="6 7">
    <name type="scientific">Hirschia baltica (strain ATCC 49814 / DSM 5838 / IFAM 1418)</name>
    <dbReference type="NCBI Taxonomy" id="582402"/>
    <lineage>
        <taxon>Bacteria</taxon>
        <taxon>Pseudomonadati</taxon>
        <taxon>Pseudomonadota</taxon>
        <taxon>Alphaproteobacteria</taxon>
        <taxon>Hyphomonadales</taxon>
        <taxon>Hyphomonadaceae</taxon>
        <taxon>Hirschia</taxon>
    </lineage>
</organism>
<evidence type="ECO:0000256" key="4">
    <source>
        <dbReference type="HAMAP-Rule" id="MF_00724"/>
    </source>
</evidence>
<dbReference type="HAMAP" id="MF_00724">
    <property type="entry name" value="FliE"/>
    <property type="match status" value="1"/>
</dbReference>
<gene>
    <name evidence="4" type="primary">fliE</name>
    <name evidence="6" type="ordered locus">Hbal_0554</name>
</gene>
<evidence type="ECO:0000256" key="5">
    <source>
        <dbReference type="NCBIfam" id="TIGR00205"/>
    </source>
</evidence>
<dbReference type="GO" id="GO:0005198">
    <property type="term" value="F:structural molecule activity"/>
    <property type="evidence" value="ECO:0007669"/>
    <property type="project" value="UniProtKB-UniRule"/>
</dbReference>
<dbReference type="HOGENOM" id="CLU_147249_2_2_5"/>
<dbReference type="EMBL" id="CP001678">
    <property type="protein sequence ID" value="ACT58256.1"/>
    <property type="molecule type" value="Genomic_DNA"/>
</dbReference>
<dbReference type="STRING" id="582402.Hbal_0554"/>
<sequence length="104" mass="10426">MDIGATAATNAYMKAAQAALKPESSQNVGGISGAPFGQILDAAISQTSGAANQAENAIASATMGNADLVDVVTAVAAAEATLETVVAVRDQVISAYQEVMRMPI</sequence>
<evidence type="ECO:0000256" key="1">
    <source>
        <dbReference type="ARBA" id="ARBA00004117"/>
    </source>
</evidence>
<keyword evidence="6" id="KW-0966">Cell projection</keyword>
<dbReference type="GO" id="GO:0003774">
    <property type="term" value="F:cytoskeletal motor activity"/>
    <property type="evidence" value="ECO:0007669"/>
    <property type="project" value="InterPro"/>
</dbReference>
<dbReference type="KEGG" id="hba:Hbal_0554"/>
<dbReference type="InterPro" id="IPR001624">
    <property type="entry name" value="FliE"/>
</dbReference>
<comment type="subcellular location">
    <subcellularLocation>
        <location evidence="1 4">Bacterial flagellum basal body</location>
    </subcellularLocation>
</comment>
<dbReference type="Proteomes" id="UP000002745">
    <property type="component" value="Chromosome"/>
</dbReference>
<name>C6XNK3_HIRBI</name>
<dbReference type="GO" id="GO:0009425">
    <property type="term" value="C:bacterial-type flagellum basal body"/>
    <property type="evidence" value="ECO:0007669"/>
    <property type="project" value="UniProtKB-SubCell"/>
</dbReference>
<dbReference type="NCBIfam" id="TIGR00205">
    <property type="entry name" value="fliE"/>
    <property type="match status" value="1"/>
</dbReference>
<keyword evidence="6" id="KW-0969">Cilium</keyword>
<accession>C6XNK3</accession>
<evidence type="ECO:0000313" key="7">
    <source>
        <dbReference type="Proteomes" id="UP000002745"/>
    </source>
</evidence>
<dbReference type="PANTHER" id="PTHR34653:SF1">
    <property type="entry name" value="FLAGELLAR HOOK-BASAL BODY COMPLEX PROTEIN FLIE"/>
    <property type="match status" value="1"/>
</dbReference>
<dbReference type="PANTHER" id="PTHR34653">
    <property type="match status" value="1"/>
</dbReference>
<dbReference type="PRINTS" id="PR01006">
    <property type="entry name" value="FLGHOOKFLIE"/>
</dbReference>
<evidence type="ECO:0000256" key="2">
    <source>
        <dbReference type="ARBA" id="ARBA00009272"/>
    </source>
</evidence>
<dbReference type="OrthoDB" id="8481852at2"/>
<comment type="similarity">
    <text evidence="2 4">Belongs to the FliE family.</text>
</comment>
<evidence type="ECO:0000313" key="6">
    <source>
        <dbReference type="EMBL" id="ACT58256.1"/>
    </source>
</evidence>
<dbReference type="GO" id="GO:0071973">
    <property type="term" value="P:bacterial-type flagellum-dependent cell motility"/>
    <property type="evidence" value="ECO:0007669"/>
    <property type="project" value="InterPro"/>
</dbReference>
<dbReference type="RefSeq" id="WP_015826406.1">
    <property type="nucleotide sequence ID" value="NC_012982.1"/>
</dbReference>
<dbReference type="Pfam" id="PF02049">
    <property type="entry name" value="FliE"/>
    <property type="match status" value="1"/>
</dbReference>